<comment type="caution">
    <text evidence="4">The sequence shown here is derived from an EMBL/GenBank/DDBJ whole genome shotgun (WGS) entry which is preliminary data.</text>
</comment>
<evidence type="ECO:0000256" key="2">
    <source>
        <dbReference type="SAM" id="MobiDB-lite"/>
    </source>
</evidence>
<dbReference type="PANTHER" id="PTHR39576">
    <property type="entry name" value="ATTACHING AND EFFACING PROTEIN HOMOLOG-RELATED-RELATED"/>
    <property type="match status" value="1"/>
</dbReference>
<evidence type="ECO:0000259" key="3">
    <source>
        <dbReference type="PROSITE" id="PS51127"/>
    </source>
</evidence>
<organism evidence="4 5">
    <name type="scientific">Pseudomonas turukhanskensis</name>
    <dbReference type="NCBI Taxonomy" id="1806536"/>
    <lineage>
        <taxon>Bacteria</taxon>
        <taxon>Pseudomonadati</taxon>
        <taxon>Pseudomonadota</taxon>
        <taxon>Gammaproteobacteria</taxon>
        <taxon>Pseudomonadales</taxon>
        <taxon>Pseudomonadaceae</taxon>
        <taxon>Pseudomonas</taxon>
    </lineage>
</organism>
<dbReference type="SUPFAM" id="SSF49373">
    <property type="entry name" value="Invasin/intimin cell-adhesion fragments"/>
    <property type="match status" value="7"/>
</dbReference>
<feature type="domain" description="Big-1" evidence="3">
    <location>
        <begin position="942"/>
        <end position="1033"/>
    </location>
</feature>
<dbReference type="InterPro" id="IPR024519">
    <property type="entry name" value="IAT_beta"/>
</dbReference>
<evidence type="ECO:0000256" key="1">
    <source>
        <dbReference type="ARBA" id="ARBA00010116"/>
    </source>
</evidence>
<feature type="domain" description="Big-1" evidence="3">
    <location>
        <begin position="556"/>
        <end position="647"/>
    </location>
</feature>
<protein>
    <recommendedName>
        <fullName evidence="3">Big-1 domain-containing protein</fullName>
    </recommendedName>
</protein>
<comment type="similarity">
    <text evidence="1">Belongs to the intimin/invasin family.</text>
</comment>
<feature type="domain" description="Big-1" evidence="3">
    <location>
        <begin position="846"/>
        <end position="937"/>
    </location>
</feature>
<dbReference type="GO" id="GO:0009279">
    <property type="term" value="C:cell outer membrane"/>
    <property type="evidence" value="ECO:0007669"/>
    <property type="project" value="TreeGrafter"/>
</dbReference>
<dbReference type="InterPro" id="IPR003344">
    <property type="entry name" value="Big_1_dom"/>
</dbReference>
<dbReference type="InterPro" id="IPR008964">
    <property type="entry name" value="Invasin/intimin_cell_adhesion"/>
</dbReference>
<feature type="domain" description="Big-1" evidence="3">
    <location>
        <begin position="653"/>
        <end position="744"/>
    </location>
</feature>
<dbReference type="GO" id="GO:0007155">
    <property type="term" value="P:cell adhesion"/>
    <property type="evidence" value="ECO:0007669"/>
    <property type="project" value="InterPro"/>
</dbReference>
<dbReference type="InterPro" id="IPR038177">
    <property type="entry name" value="IAT_beta_sf"/>
</dbReference>
<evidence type="ECO:0000313" key="5">
    <source>
        <dbReference type="Proteomes" id="UP001143328"/>
    </source>
</evidence>
<dbReference type="InterPro" id="IPR013783">
    <property type="entry name" value="Ig-like_fold"/>
</dbReference>
<dbReference type="InterPro" id="IPR051715">
    <property type="entry name" value="Intimin-Invasin_domain"/>
</dbReference>
<evidence type="ECO:0000313" key="4">
    <source>
        <dbReference type="EMBL" id="GLK87318.1"/>
    </source>
</evidence>
<dbReference type="Gene3D" id="2.40.160.160">
    <property type="entry name" value="Inverse autotransporter, beta-domain"/>
    <property type="match status" value="1"/>
</dbReference>
<dbReference type="InterPro" id="IPR003535">
    <property type="entry name" value="Intimin/invasin_bac"/>
</dbReference>
<feature type="domain" description="Big-1" evidence="3">
    <location>
        <begin position="459"/>
        <end position="550"/>
    </location>
</feature>
<proteinExistence type="inferred from homology"/>
<keyword evidence="5" id="KW-1185">Reference proteome</keyword>
<dbReference type="PRINTS" id="PR01369">
    <property type="entry name" value="INTIMIN"/>
</dbReference>
<dbReference type="Pfam" id="PF02369">
    <property type="entry name" value="Big_1"/>
    <property type="match status" value="6"/>
</dbReference>
<dbReference type="Proteomes" id="UP001143328">
    <property type="component" value="Unassembled WGS sequence"/>
</dbReference>
<reference evidence="4" key="2">
    <citation type="submission" date="2023-01" db="EMBL/GenBank/DDBJ databases">
        <authorList>
            <person name="Sun Q."/>
            <person name="Evtushenko L."/>
        </authorList>
    </citation>
    <scope>NUCLEOTIDE SEQUENCE</scope>
    <source>
        <strain evidence="4">VKM B-2935</strain>
    </source>
</reference>
<dbReference type="SMART" id="SM00634">
    <property type="entry name" value="BID_1"/>
    <property type="match status" value="7"/>
</dbReference>
<accession>A0A9W6K314</accession>
<gene>
    <name evidence="4" type="ORF">GCM10017655_03800</name>
</gene>
<reference evidence="4" key="1">
    <citation type="journal article" date="2014" name="Int. J. Syst. Evol. Microbiol.">
        <title>Complete genome sequence of Corynebacterium casei LMG S-19264T (=DSM 44701T), isolated from a smear-ripened cheese.</title>
        <authorList>
            <consortium name="US DOE Joint Genome Institute (JGI-PGF)"/>
            <person name="Walter F."/>
            <person name="Albersmeier A."/>
            <person name="Kalinowski J."/>
            <person name="Ruckert C."/>
        </authorList>
    </citation>
    <scope>NUCLEOTIDE SEQUENCE</scope>
    <source>
        <strain evidence="4">VKM B-2935</strain>
    </source>
</reference>
<sequence>MEVTFMRSIARGLLTLYLSFCIVLSPLFPALAHGQPGATPQQLPELGSAAAPAPAKPQNNEQASHGWFAADTDSTFTDRTLAAGAMRDRTGGVDEAMARAGGALSGTASGATQQWFSSHGITSALALGAGRHGVKSGSLDLLVPFYKAGNSMVFSQAGIRRANTYTKDYRNTVNLGLGYRHDVGNWLLGLNSFYDRDLTAKNERIGYGVEAWTDFLKLSANTYQPLSSWKTSPDLDDYLERPARGWDVRAEGYLPTYPQLGGKLAYEQYYGDEVSLFSGADRKKDPNSMTVGVIYNPVPLMGLNLDHRFGLGGQTDTSANLTFTYRLGEPLARQLSSDNLMASRLLERMRYDLVSRNNEIVLNVKKDLVELRLQAVISGTENTAVPLQLTGADMLQSLAWTGSAAGFIAANTRSTQTMLHLPAYNANGSNTYSLQANGIDRGGRAVTSNLMTVMVLSVGVAVVASSASIEANGTDTTTLSATVTDAQGQPVGAGHTVTWTTTAGTLASTTSSTDANGVATMVLTSSTTAGTATVQAAASAASATFAVTFTAGAASALQLEATPASITADGIATSSLLATVSDVHGNPVAAGVSVSWSTSAGTLASPTSLTDANGVATVVLTSSTTAGAATVQATSGSASGSATVIYSAGVLAAITVSSAAASITADGTSTTTLSASVEDANGNSVGAGVTVNWSTSAGTLASATSTTNANGIATVVLTSSTTAGTATVQATSGTASGSATVIYSADVPAAIAVSSAAASITADGTSTTTLSASIEDANGNSVGAGVTVSWSTSAGTLASATSTTNANGIATVVLTSSTTAGTATVQATSGSASGSATVIFLGPAAVISLSPAAASITADGTSTTTLSASVEDANGNSVGAGVTVSWSTSAGSLASATSTTNSSGLATVVLTSSTTAGTVTVQAASGSASGSATVTFLAPAAAISLSPAADSITADGTSTTTLSARVEDANGSALGAGQTVNWSTPAGTLGSATSTTDATGVATVVLTSATTAGVADVTARVGTVQSSATVTFAAGPAASLVLTAPATANINRTVTLSATLTDAHGNLVGAGVGVAWDGDKVVGSTTNTNANGVATFVFGRTTPGPVTIRATSGTLSDSITVTYQ</sequence>
<feature type="domain" description="Big-1" evidence="3">
    <location>
        <begin position="750"/>
        <end position="841"/>
    </location>
</feature>
<dbReference type="PANTHER" id="PTHR39576:SF2">
    <property type="entry name" value="ATTACHING AND EFFACING PROTEIN HOMOLOG-RELATED"/>
    <property type="match status" value="1"/>
</dbReference>
<dbReference type="PROSITE" id="PS51127">
    <property type="entry name" value="BIG1"/>
    <property type="match status" value="6"/>
</dbReference>
<dbReference type="Gene3D" id="2.60.40.10">
    <property type="entry name" value="Immunoglobulins"/>
    <property type="match status" value="7"/>
</dbReference>
<dbReference type="AlphaFoldDB" id="A0A9W6K314"/>
<dbReference type="Pfam" id="PF11924">
    <property type="entry name" value="IAT_beta"/>
    <property type="match status" value="1"/>
</dbReference>
<dbReference type="EMBL" id="BSFN01000001">
    <property type="protein sequence ID" value="GLK87318.1"/>
    <property type="molecule type" value="Genomic_DNA"/>
</dbReference>
<name>A0A9W6K314_9PSED</name>
<feature type="region of interest" description="Disordered" evidence="2">
    <location>
        <begin position="34"/>
        <end position="62"/>
    </location>
</feature>